<dbReference type="InterPro" id="IPR001789">
    <property type="entry name" value="Sig_transdc_resp-reg_receiver"/>
</dbReference>
<dbReference type="RefSeq" id="WP_135995574.1">
    <property type="nucleotide sequence ID" value="NZ_CP071057.1"/>
</dbReference>
<organism evidence="8 9">
    <name type="scientific">Marinicauda algicola</name>
    <dbReference type="NCBI Taxonomy" id="2029849"/>
    <lineage>
        <taxon>Bacteria</taxon>
        <taxon>Pseudomonadati</taxon>
        <taxon>Pseudomonadota</taxon>
        <taxon>Alphaproteobacteria</taxon>
        <taxon>Maricaulales</taxon>
        <taxon>Maricaulaceae</taxon>
        <taxon>Marinicauda</taxon>
    </lineage>
</organism>
<keyword evidence="3 5" id="KW-0238">DNA-binding</keyword>
<keyword evidence="1 4" id="KW-0597">Phosphoprotein</keyword>
<dbReference type="SUPFAM" id="SSF46894">
    <property type="entry name" value="C-terminal effector domain of the bipartite response regulators"/>
    <property type="match status" value="1"/>
</dbReference>
<feature type="domain" description="OmpR/PhoB-type" evidence="7">
    <location>
        <begin position="129"/>
        <end position="228"/>
    </location>
</feature>
<feature type="domain" description="Response regulatory" evidence="6">
    <location>
        <begin position="6"/>
        <end position="121"/>
    </location>
</feature>
<dbReference type="GO" id="GO:0000156">
    <property type="term" value="F:phosphorelay response regulator activity"/>
    <property type="evidence" value="ECO:0007669"/>
    <property type="project" value="TreeGrafter"/>
</dbReference>
<accession>A0A4S2H0L6</accession>
<dbReference type="CDD" id="cd17574">
    <property type="entry name" value="REC_OmpR"/>
    <property type="match status" value="1"/>
</dbReference>
<keyword evidence="2" id="KW-0902">Two-component regulatory system</keyword>
<sequence>MTAKKTVLIVDDDDDLREALAEQFAFDDEFDVLTASAARPGIEMASSERVDIIIFDVGLPDMDGREACRILRKNGVTTPIILLTAQSGDADHVLGLRSGANDFIAKPVSFVVLLERVHNQLRRHEQSEDAVLQIGPYQFKPAMKLLIDEAEKKIRLTEKETNILKYLYRAGGKPISREELLDKVWGYHREANTHTLETHVYRLRQKIEPEGSRARLLITESGGYRLQV</sequence>
<evidence type="ECO:0000256" key="5">
    <source>
        <dbReference type="PROSITE-ProRule" id="PRU01091"/>
    </source>
</evidence>
<protein>
    <submittedName>
        <fullName evidence="8">Response regulator transcription factor</fullName>
    </submittedName>
</protein>
<gene>
    <name evidence="8" type="ORF">E5163_07860</name>
</gene>
<dbReference type="Gene3D" id="1.10.10.10">
    <property type="entry name" value="Winged helix-like DNA-binding domain superfamily/Winged helix DNA-binding domain"/>
    <property type="match status" value="1"/>
</dbReference>
<evidence type="ECO:0000256" key="3">
    <source>
        <dbReference type="ARBA" id="ARBA00023125"/>
    </source>
</evidence>
<dbReference type="InterPro" id="IPR036388">
    <property type="entry name" value="WH-like_DNA-bd_sf"/>
</dbReference>
<dbReference type="InterPro" id="IPR001867">
    <property type="entry name" value="OmpR/PhoB-type_DNA-bd"/>
</dbReference>
<proteinExistence type="predicted"/>
<dbReference type="PANTHER" id="PTHR48111">
    <property type="entry name" value="REGULATOR OF RPOS"/>
    <property type="match status" value="1"/>
</dbReference>
<dbReference type="SMART" id="SM00862">
    <property type="entry name" value="Trans_reg_C"/>
    <property type="match status" value="1"/>
</dbReference>
<dbReference type="GO" id="GO:0006355">
    <property type="term" value="P:regulation of DNA-templated transcription"/>
    <property type="evidence" value="ECO:0007669"/>
    <property type="project" value="InterPro"/>
</dbReference>
<evidence type="ECO:0000313" key="9">
    <source>
        <dbReference type="Proteomes" id="UP000308054"/>
    </source>
</evidence>
<dbReference type="SMART" id="SM00448">
    <property type="entry name" value="REC"/>
    <property type="match status" value="1"/>
</dbReference>
<dbReference type="Pfam" id="PF00072">
    <property type="entry name" value="Response_reg"/>
    <property type="match status" value="1"/>
</dbReference>
<dbReference type="Pfam" id="PF00486">
    <property type="entry name" value="Trans_reg_C"/>
    <property type="match status" value="1"/>
</dbReference>
<dbReference type="CDD" id="cd00383">
    <property type="entry name" value="trans_reg_C"/>
    <property type="match status" value="1"/>
</dbReference>
<dbReference type="GO" id="GO:0000976">
    <property type="term" value="F:transcription cis-regulatory region binding"/>
    <property type="evidence" value="ECO:0007669"/>
    <property type="project" value="TreeGrafter"/>
</dbReference>
<dbReference type="EMBL" id="SRXW01000002">
    <property type="protein sequence ID" value="TGY89036.1"/>
    <property type="molecule type" value="Genomic_DNA"/>
</dbReference>
<dbReference type="Proteomes" id="UP000308054">
    <property type="component" value="Unassembled WGS sequence"/>
</dbReference>
<reference evidence="8 9" key="1">
    <citation type="journal article" date="2017" name="Int. J. Syst. Evol. Microbiol.">
        <title>Marinicauda algicola sp. nov., isolated from a marine red alga Rhodosorus marinus.</title>
        <authorList>
            <person name="Jeong S.E."/>
            <person name="Jeon S.H."/>
            <person name="Chun B.H."/>
            <person name="Kim D.W."/>
            <person name="Jeon C.O."/>
        </authorList>
    </citation>
    <scope>NUCLEOTIDE SEQUENCE [LARGE SCALE GENOMIC DNA]</scope>
    <source>
        <strain evidence="8 9">JCM 31718</strain>
    </source>
</reference>
<evidence type="ECO:0000256" key="2">
    <source>
        <dbReference type="ARBA" id="ARBA00023012"/>
    </source>
</evidence>
<dbReference type="PROSITE" id="PS50110">
    <property type="entry name" value="RESPONSE_REGULATORY"/>
    <property type="match status" value="1"/>
</dbReference>
<keyword evidence="9" id="KW-1185">Reference proteome</keyword>
<comment type="caution">
    <text evidence="8">The sequence shown here is derived from an EMBL/GenBank/DDBJ whole genome shotgun (WGS) entry which is preliminary data.</text>
</comment>
<dbReference type="PANTHER" id="PTHR48111:SF40">
    <property type="entry name" value="PHOSPHATE REGULON TRANSCRIPTIONAL REGULATORY PROTEIN PHOB"/>
    <property type="match status" value="1"/>
</dbReference>
<evidence type="ECO:0000256" key="1">
    <source>
        <dbReference type="ARBA" id="ARBA00022553"/>
    </source>
</evidence>
<dbReference type="GO" id="GO:0032993">
    <property type="term" value="C:protein-DNA complex"/>
    <property type="evidence" value="ECO:0007669"/>
    <property type="project" value="TreeGrafter"/>
</dbReference>
<evidence type="ECO:0000256" key="4">
    <source>
        <dbReference type="PROSITE-ProRule" id="PRU00169"/>
    </source>
</evidence>
<dbReference type="InterPro" id="IPR011006">
    <property type="entry name" value="CheY-like_superfamily"/>
</dbReference>
<feature type="modified residue" description="4-aspartylphosphate" evidence="4">
    <location>
        <position position="56"/>
    </location>
</feature>
<feature type="DNA-binding region" description="OmpR/PhoB-type" evidence="5">
    <location>
        <begin position="129"/>
        <end position="228"/>
    </location>
</feature>
<evidence type="ECO:0000313" key="8">
    <source>
        <dbReference type="EMBL" id="TGY89036.1"/>
    </source>
</evidence>
<name>A0A4S2H0L6_9PROT</name>
<dbReference type="OrthoDB" id="7191169at2"/>
<dbReference type="GO" id="GO:0005829">
    <property type="term" value="C:cytosol"/>
    <property type="evidence" value="ECO:0007669"/>
    <property type="project" value="TreeGrafter"/>
</dbReference>
<dbReference type="InterPro" id="IPR016032">
    <property type="entry name" value="Sig_transdc_resp-reg_C-effctor"/>
</dbReference>
<dbReference type="AlphaFoldDB" id="A0A4S2H0L6"/>
<dbReference type="SUPFAM" id="SSF52172">
    <property type="entry name" value="CheY-like"/>
    <property type="match status" value="1"/>
</dbReference>
<evidence type="ECO:0000259" key="7">
    <source>
        <dbReference type="PROSITE" id="PS51755"/>
    </source>
</evidence>
<dbReference type="PROSITE" id="PS51755">
    <property type="entry name" value="OMPR_PHOB"/>
    <property type="match status" value="1"/>
</dbReference>
<dbReference type="InterPro" id="IPR039420">
    <property type="entry name" value="WalR-like"/>
</dbReference>
<evidence type="ECO:0000259" key="6">
    <source>
        <dbReference type="PROSITE" id="PS50110"/>
    </source>
</evidence>
<dbReference type="Gene3D" id="3.40.50.2300">
    <property type="match status" value="1"/>
</dbReference>